<dbReference type="EMBL" id="CP014544">
    <property type="protein sequence ID" value="AMO67770.1"/>
    <property type="molecule type" value="Genomic_DNA"/>
</dbReference>
<evidence type="ECO:0000313" key="8">
    <source>
        <dbReference type="Proteomes" id="UP000074119"/>
    </source>
</evidence>
<dbReference type="EC" id="2.1.1.195" evidence="5"/>
<keyword evidence="3 5" id="KW-0808">Transferase</keyword>
<evidence type="ECO:0000313" key="7">
    <source>
        <dbReference type="EMBL" id="AMO67770.1"/>
    </source>
</evidence>
<dbReference type="KEGG" id="zal:AZF00_05420"/>
<dbReference type="STRING" id="1470434.AZF00_05420"/>
<evidence type="ECO:0000256" key="2">
    <source>
        <dbReference type="ARBA" id="ARBA00022603"/>
    </source>
</evidence>
<evidence type="ECO:0000256" key="1">
    <source>
        <dbReference type="ARBA" id="ARBA00022573"/>
    </source>
</evidence>
<dbReference type="GO" id="GO:0043780">
    <property type="term" value="F:cobalt-precorrin-5B C1-methyltransferase activity"/>
    <property type="evidence" value="ECO:0007669"/>
    <property type="project" value="RHEA"/>
</dbReference>
<keyword evidence="1 5" id="KW-0169">Cobalamin biosynthesis</keyword>
<dbReference type="GO" id="GO:0019251">
    <property type="term" value="P:anaerobic cobalamin biosynthetic process"/>
    <property type="evidence" value="ECO:0007669"/>
    <property type="project" value="UniProtKB-UniRule"/>
</dbReference>
<evidence type="ECO:0000256" key="4">
    <source>
        <dbReference type="ARBA" id="ARBA00022691"/>
    </source>
</evidence>
<accession>A0A127M3G4</accession>
<keyword evidence="2 5" id="KW-0489">Methyltransferase</keyword>
<dbReference type="SUPFAM" id="SSF111342">
    <property type="entry name" value="CbiD-like"/>
    <property type="match status" value="1"/>
</dbReference>
<dbReference type="GO" id="GO:0032259">
    <property type="term" value="P:methylation"/>
    <property type="evidence" value="ECO:0007669"/>
    <property type="project" value="UniProtKB-KW"/>
</dbReference>
<dbReference type="InterPro" id="IPR002748">
    <property type="entry name" value="CbiD"/>
</dbReference>
<evidence type="ECO:0000256" key="3">
    <source>
        <dbReference type="ARBA" id="ARBA00022679"/>
    </source>
</evidence>
<comment type="function">
    <text evidence="5">Catalyzes the methylation of C-1 in cobalt-precorrin-5B to form cobalt-precorrin-6A.</text>
</comment>
<dbReference type="Gene3D" id="3.30.2110.10">
    <property type="entry name" value="CbiD-like"/>
    <property type="match status" value="1"/>
</dbReference>
<name>A0A127M3G4_9GAMM</name>
<organism evidence="7 8">
    <name type="scientific">Zhongshania aliphaticivorans</name>
    <dbReference type="NCBI Taxonomy" id="1470434"/>
    <lineage>
        <taxon>Bacteria</taxon>
        <taxon>Pseudomonadati</taxon>
        <taxon>Pseudomonadota</taxon>
        <taxon>Gammaproteobacteria</taxon>
        <taxon>Cellvibrionales</taxon>
        <taxon>Spongiibacteraceae</taxon>
        <taxon>Zhongshania</taxon>
    </lineage>
</organism>
<protein>
    <recommendedName>
        <fullName evidence="5">Cobalt-precorrin-5B C(1)-methyltransferase</fullName>
        <ecNumber evidence="5">2.1.1.195</ecNumber>
    </recommendedName>
    <alternativeName>
        <fullName evidence="5">Cobalt-precorrin-6A synthase</fullName>
    </alternativeName>
</protein>
<evidence type="ECO:0000256" key="6">
    <source>
        <dbReference type="SAM" id="MobiDB-lite"/>
    </source>
</evidence>
<dbReference type="PIRSF" id="PIRSF026782">
    <property type="entry name" value="CbiD"/>
    <property type="match status" value="1"/>
</dbReference>
<dbReference type="RefSeq" id="WP_008246575.1">
    <property type="nucleotide sequence ID" value="NZ_CP014544.1"/>
</dbReference>
<comment type="pathway">
    <text evidence="5">Cofactor biosynthesis; adenosylcobalamin biosynthesis; cob(II)yrinate a,c-diamide from sirohydrochlorin (anaerobic route): step 6/10.</text>
</comment>
<dbReference type="InterPro" id="IPR036074">
    <property type="entry name" value="CbiD_sf"/>
</dbReference>
<sequence>MWPESADASQNASPVTPLRSGLTTGSCATACAVAAARKLFFNESISCASITLPKGKIVDLPIVYLSPAGAGVLAKTIKDAGDDPDVTHGATVFVHLALSANSGMHFRAERGVGTVTRSGLALAVGEPAINPVPRQMISQHLQGIAAGADYHGGFDIGIGIENGEALALKTMNPRLGILGGLSVLGTSGIVRPFSCSAYIASIHQGIDVAASNGYEHIAASTGNQSEDYIRRHYQLADMALIEMGDFVGAVLKYLRRKPIAKLSLCGGFGKISKLAAGHLDLHSRASSIDFMQLADWAAQAGANDALCSQVKNANTSIKALNLCHAEGLDLAAVVCNQALVQARRIVPHTTELEVWAINRRGEVVGHASDFSANTTALAQ</sequence>
<evidence type="ECO:0000256" key="5">
    <source>
        <dbReference type="HAMAP-Rule" id="MF_00787"/>
    </source>
</evidence>
<dbReference type="HAMAP" id="MF_00787">
    <property type="entry name" value="CbiD"/>
    <property type="match status" value="1"/>
</dbReference>
<feature type="region of interest" description="Disordered" evidence="6">
    <location>
        <begin position="1"/>
        <end position="23"/>
    </location>
</feature>
<dbReference type="Proteomes" id="UP000074119">
    <property type="component" value="Chromosome"/>
</dbReference>
<comment type="similarity">
    <text evidence="5">Belongs to the CbiD family.</text>
</comment>
<dbReference type="PANTHER" id="PTHR35863">
    <property type="entry name" value="COBALT-PRECORRIN-5B C(1)-METHYLTRANSFERASE"/>
    <property type="match status" value="1"/>
</dbReference>
<keyword evidence="4 5" id="KW-0949">S-adenosyl-L-methionine</keyword>
<dbReference type="NCBIfam" id="TIGR00312">
    <property type="entry name" value="cbiD"/>
    <property type="match status" value="1"/>
</dbReference>
<gene>
    <name evidence="5" type="primary">cbiD</name>
    <name evidence="7" type="ORF">AZF00_05420</name>
</gene>
<dbReference type="UniPathway" id="UPA00148">
    <property type="reaction ID" value="UER00227"/>
</dbReference>
<comment type="catalytic activity">
    <reaction evidence="5">
        <text>Co-precorrin-5B + S-adenosyl-L-methionine = Co-precorrin-6A + S-adenosyl-L-homocysteine</text>
        <dbReference type="Rhea" id="RHEA:26285"/>
        <dbReference type="ChEBI" id="CHEBI:57856"/>
        <dbReference type="ChEBI" id="CHEBI:59789"/>
        <dbReference type="ChEBI" id="CHEBI:60063"/>
        <dbReference type="ChEBI" id="CHEBI:60064"/>
        <dbReference type="EC" id="2.1.1.195"/>
    </reaction>
</comment>
<dbReference type="Pfam" id="PF01888">
    <property type="entry name" value="CbiD"/>
    <property type="match status" value="1"/>
</dbReference>
<reference evidence="7 8" key="1">
    <citation type="submission" date="2015-12" db="EMBL/GenBank/DDBJ databases">
        <authorList>
            <person name="Shamseldin A."/>
            <person name="Moawad H."/>
            <person name="Abd El-Rahim W.M."/>
            <person name="Sadowsky M.J."/>
        </authorList>
    </citation>
    <scope>NUCLEOTIDE SEQUENCE [LARGE SCALE GENOMIC DNA]</scope>
    <source>
        <strain evidence="7 8">SM2</strain>
    </source>
</reference>
<dbReference type="AlphaFoldDB" id="A0A127M3G4"/>
<proteinExistence type="inferred from homology"/>
<dbReference type="NCBIfam" id="NF000849">
    <property type="entry name" value="PRK00075.1-1"/>
    <property type="match status" value="1"/>
</dbReference>
<dbReference type="PANTHER" id="PTHR35863:SF1">
    <property type="entry name" value="COBALT-PRECORRIN-5B C(1)-METHYLTRANSFERASE"/>
    <property type="match status" value="1"/>
</dbReference>